<reference evidence="4" key="1">
    <citation type="journal article" date="2011" name="Genome Biol.">
        <title>Comparative genomics of the social amoebae Dictyostelium discoideum and Dictyostelium purpureum.</title>
        <authorList>
            <consortium name="US DOE Joint Genome Institute (JGI-PGF)"/>
            <person name="Sucgang R."/>
            <person name="Kuo A."/>
            <person name="Tian X."/>
            <person name="Salerno W."/>
            <person name="Parikh A."/>
            <person name="Feasley C.L."/>
            <person name="Dalin E."/>
            <person name="Tu H."/>
            <person name="Huang E."/>
            <person name="Barry K."/>
            <person name="Lindquist E."/>
            <person name="Shapiro H."/>
            <person name="Bruce D."/>
            <person name="Schmutz J."/>
            <person name="Salamov A."/>
            <person name="Fey P."/>
            <person name="Gaudet P."/>
            <person name="Anjard C."/>
            <person name="Babu M.M."/>
            <person name="Basu S."/>
            <person name="Bushmanova Y."/>
            <person name="van der Wel H."/>
            <person name="Katoh-Kurasawa M."/>
            <person name="Dinh C."/>
            <person name="Coutinho P.M."/>
            <person name="Saito T."/>
            <person name="Elias M."/>
            <person name="Schaap P."/>
            <person name="Kay R.R."/>
            <person name="Henrissat B."/>
            <person name="Eichinger L."/>
            <person name="Rivero F."/>
            <person name="Putnam N.H."/>
            <person name="West C.M."/>
            <person name="Loomis W.F."/>
            <person name="Chisholm R.L."/>
            <person name="Shaulsky G."/>
            <person name="Strassmann J.E."/>
            <person name="Queller D.C."/>
            <person name="Kuspa A."/>
            <person name="Grigoriev I.V."/>
        </authorList>
    </citation>
    <scope>NUCLEOTIDE SEQUENCE [LARGE SCALE GENOMIC DNA]</scope>
    <source>
        <strain evidence="4">QSDP1</strain>
    </source>
</reference>
<dbReference type="SUPFAM" id="SSF52499">
    <property type="entry name" value="Isochorismatase-like hydrolases"/>
    <property type="match status" value="1"/>
</dbReference>
<dbReference type="Pfam" id="PF00857">
    <property type="entry name" value="Isochorismatase"/>
    <property type="match status" value="1"/>
</dbReference>
<dbReference type="eggNOG" id="KOG4044">
    <property type="taxonomic scope" value="Eukaryota"/>
</dbReference>
<dbReference type="InterPro" id="IPR036380">
    <property type="entry name" value="Isochorismatase-like_sf"/>
</dbReference>
<dbReference type="RefSeq" id="XP_003290519.1">
    <property type="nucleotide sequence ID" value="XM_003290471.1"/>
</dbReference>
<evidence type="ECO:0000313" key="4">
    <source>
        <dbReference type="Proteomes" id="UP000001064"/>
    </source>
</evidence>
<dbReference type="Gene3D" id="3.40.50.850">
    <property type="entry name" value="Isochorismatase-like"/>
    <property type="match status" value="1"/>
</dbReference>
<name>F0ZSX3_DICPU</name>
<dbReference type="STRING" id="5786.F0ZSX3"/>
<dbReference type="PANTHER" id="PTHR14119">
    <property type="entry name" value="HYDROLASE"/>
    <property type="match status" value="1"/>
</dbReference>
<dbReference type="KEGG" id="dpp:DICPUDRAFT_81247"/>
<feature type="domain" description="Isochorismatase-like" evidence="2">
    <location>
        <begin position="26"/>
        <end position="124"/>
    </location>
</feature>
<evidence type="ECO:0000259" key="2">
    <source>
        <dbReference type="Pfam" id="PF00857"/>
    </source>
</evidence>
<dbReference type="InterPro" id="IPR050993">
    <property type="entry name" value="Isochorismatase_domain"/>
</dbReference>
<dbReference type="GeneID" id="10507914"/>
<evidence type="ECO:0000256" key="1">
    <source>
        <dbReference type="ARBA" id="ARBA00006336"/>
    </source>
</evidence>
<dbReference type="VEuPathDB" id="AmoebaDB:DICPUDRAFT_81247"/>
<sequence>MNKFGDLNQETTALFVLVFNKNFRYGELEETLDANKHKVFEKTKYSMWDESIKQYIQTNYPHLQSIIITGYELHVCLFQTAIDLGKAGYETHIITDGSGSINKIENDVSLKRIRQMGTFLATTEMTILHFVKDEKHPHSEIIYKKNSDRIDELKKIDINK</sequence>
<dbReference type="InParanoid" id="F0ZSX3"/>
<dbReference type="InterPro" id="IPR000868">
    <property type="entry name" value="Isochorismatase-like_dom"/>
</dbReference>
<dbReference type="Proteomes" id="UP000001064">
    <property type="component" value="Unassembled WGS sequence"/>
</dbReference>
<accession>F0ZSX3</accession>
<keyword evidence="4" id="KW-1185">Reference proteome</keyword>
<proteinExistence type="inferred from homology"/>
<dbReference type="EMBL" id="GL871165">
    <property type="protein sequence ID" value="EGC32953.1"/>
    <property type="molecule type" value="Genomic_DNA"/>
</dbReference>
<dbReference type="PANTHER" id="PTHR14119:SF12">
    <property type="entry name" value="ISOCHORISMATASE FAMILY PROTEIN 2A-RELATED"/>
    <property type="match status" value="1"/>
</dbReference>
<protein>
    <recommendedName>
        <fullName evidence="2">Isochorismatase-like domain-containing protein</fullName>
    </recommendedName>
</protein>
<evidence type="ECO:0000313" key="3">
    <source>
        <dbReference type="EMBL" id="EGC32953.1"/>
    </source>
</evidence>
<gene>
    <name evidence="3" type="ORF">DICPUDRAFT_81247</name>
</gene>
<comment type="similarity">
    <text evidence="1">Belongs to the isochorismatase family.</text>
</comment>
<dbReference type="AlphaFoldDB" id="F0ZSX3"/>
<organism evidence="3 4">
    <name type="scientific">Dictyostelium purpureum</name>
    <name type="common">Slime mold</name>
    <dbReference type="NCBI Taxonomy" id="5786"/>
    <lineage>
        <taxon>Eukaryota</taxon>
        <taxon>Amoebozoa</taxon>
        <taxon>Evosea</taxon>
        <taxon>Eumycetozoa</taxon>
        <taxon>Dictyostelia</taxon>
        <taxon>Dictyosteliales</taxon>
        <taxon>Dictyosteliaceae</taxon>
        <taxon>Dictyostelium</taxon>
    </lineage>
</organism>